<dbReference type="InterPro" id="IPR046335">
    <property type="entry name" value="LacI/GalR-like_sensor"/>
</dbReference>
<dbReference type="CDD" id="cd01392">
    <property type="entry name" value="HTH_LacI"/>
    <property type="match status" value="1"/>
</dbReference>
<dbReference type="Pfam" id="PF00356">
    <property type="entry name" value="LacI"/>
    <property type="match status" value="1"/>
</dbReference>
<dbReference type="Proteomes" id="UP000694232">
    <property type="component" value="Chromosome 1"/>
</dbReference>
<dbReference type="EMBL" id="CP076643">
    <property type="protein sequence ID" value="QXO18079.1"/>
    <property type="molecule type" value="Genomic_DNA"/>
</dbReference>
<reference evidence="2" key="1">
    <citation type="submission" date="2021-06" db="EMBL/GenBank/DDBJ databases">
        <title>Vibrio nov. sp., novel gut bacterium isolated from Yellow Sea oyster.</title>
        <authorList>
            <person name="Muhammad N."/>
            <person name="Nguyen T.H."/>
            <person name="Lee Y.-J."/>
            <person name="Ko J."/>
            <person name="Kim S.-G."/>
        </authorList>
    </citation>
    <scope>NUCLEOTIDE SEQUENCE</scope>
    <source>
        <strain evidence="2">OG9-811</strain>
    </source>
</reference>
<dbReference type="CDD" id="cd06270">
    <property type="entry name" value="PBP1_GalS-like"/>
    <property type="match status" value="1"/>
</dbReference>
<dbReference type="GO" id="GO:0000976">
    <property type="term" value="F:transcription cis-regulatory region binding"/>
    <property type="evidence" value="ECO:0007669"/>
    <property type="project" value="TreeGrafter"/>
</dbReference>
<gene>
    <name evidence="2" type="ORF">KNV97_07245</name>
</gene>
<evidence type="ECO:0000259" key="1">
    <source>
        <dbReference type="PROSITE" id="PS50932"/>
    </source>
</evidence>
<dbReference type="KEGG" id="vos:KNV97_07245"/>
<keyword evidence="3" id="KW-1185">Reference proteome</keyword>
<feature type="domain" description="HTH lacI-type" evidence="1">
    <location>
        <begin position="2"/>
        <end position="56"/>
    </location>
</feature>
<dbReference type="PROSITE" id="PS00356">
    <property type="entry name" value="HTH_LACI_1"/>
    <property type="match status" value="1"/>
</dbReference>
<dbReference type="PANTHER" id="PTHR30146">
    <property type="entry name" value="LACI-RELATED TRANSCRIPTIONAL REPRESSOR"/>
    <property type="match status" value="1"/>
</dbReference>
<dbReference type="RefSeq" id="WP_218562803.1">
    <property type="nucleotide sequence ID" value="NZ_CP076643.1"/>
</dbReference>
<proteinExistence type="predicted"/>
<organism evidence="2 3">
    <name type="scientific">Vibrio ostreae</name>
    <dbReference type="NCBI Taxonomy" id="2841925"/>
    <lineage>
        <taxon>Bacteria</taxon>
        <taxon>Pseudomonadati</taxon>
        <taxon>Pseudomonadota</taxon>
        <taxon>Gammaproteobacteria</taxon>
        <taxon>Vibrionales</taxon>
        <taxon>Vibrionaceae</taxon>
        <taxon>Vibrio</taxon>
    </lineage>
</organism>
<name>A0A975YNW6_9VIBR</name>
<sequence length="345" mass="37981">MATIKDVAKAAGVSIATASRVINKSPHTSPSAIQAVQLAMNQLGYRPNANARALVNKASNTIGVVVNDVSAPFFGAMVKAIDTVASEQGKQLLIGSGYHNSDKERNAIELLLNSQCESMVVHSKGMSDEELYKLAAEIPGMVFINRIVAGLEDRCVALDNYKGSFLATEHLIKNGHRDIGYICSSHNITDAHDRLNGYRDALSYYGLAQRDYYIEFEEPDEKGGEQAMVNLMAKNIPLTAVATYNDYMAAGCMAMLQENEIRIPEDVSIVGFDDGLIARYIYPRLTTIRYPIQIMAAEAVKLSNQLLESQSIAQQNRLFLPILVRRSTVANIIPRTHINTETIRK</sequence>
<dbReference type="SMART" id="SM00354">
    <property type="entry name" value="HTH_LACI"/>
    <property type="match status" value="1"/>
</dbReference>
<evidence type="ECO:0000313" key="3">
    <source>
        <dbReference type="Proteomes" id="UP000694232"/>
    </source>
</evidence>
<accession>A0A975YNW6</accession>
<dbReference type="Pfam" id="PF13377">
    <property type="entry name" value="Peripla_BP_3"/>
    <property type="match status" value="1"/>
</dbReference>
<dbReference type="AlphaFoldDB" id="A0A975YNW6"/>
<protein>
    <submittedName>
        <fullName evidence="2">Substrate-binding domain-containing protein</fullName>
    </submittedName>
</protein>
<evidence type="ECO:0000313" key="2">
    <source>
        <dbReference type="EMBL" id="QXO18079.1"/>
    </source>
</evidence>
<dbReference type="GO" id="GO:0003700">
    <property type="term" value="F:DNA-binding transcription factor activity"/>
    <property type="evidence" value="ECO:0007669"/>
    <property type="project" value="TreeGrafter"/>
</dbReference>
<dbReference type="PROSITE" id="PS50932">
    <property type="entry name" value="HTH_LACI_2"/>
    <property type="match status" value="1"/>
</dbReference>
<dbReference type="PANTHER" id="PTHR30146:SF98">
    <property type="entry name" value="HTH-TYPE TRANSCRIPTIONAL REGULATOR GALR"/>
    <property type="match status" value="1"/>
</dbReference>
<dbReference type="InterPro" id="IPR000843">
    <property type="entry name" value="HTH_LacI"/>
</dbReference>